<evidence type="ECO:0000259" key="2">
    <source>
        <dbReference type="Pfam" id="PF01345"/>
    </source>
</evidence>
<proteinExistence type="predicted"/>
<comment type="caution">
    <text evidence="3">The sequence shown here is derived from an EMBL/GenBank/DDBJ whole genome shotgun (WGS) entry which is preliminary data.</text>
</comment>
<gene>
    <name evidence="3" type="ORF">UR34_C0001G0055</name>
</gene>
<sequence>MAIRLTKTSKVIFAISIVLLSSALGYLIWRVNQEENLDPDDSEAGATVPAGCSASATEALTSNCLIWFAEPGQTSACIANRSACCGNLVDVDNGCERCLCCNGTWVTGNTGCSTLCTNNGGYGSCEEVPVEKCFCESWSDACGTNCTFPDGVQAEVDAKAANSCKPYIAMCNVSTGDYVIEEYTPSHVCYNKVSQCNNPFAENPCVTNVCDAGAWVTRPTGNMSFTSDISYSATATDSNGIDLDSISVKLCTGTVTTCTTGQTLSPTKTGSSSPITISGVLSSAAQRLAAGTYTMTITWKDSLGVTGTNCTLTTTFTVLPQETNPNWDITKGVVGLCIDEGTESPKSELTYTITVRNTGDGAGTISKIEDVLDAKVLASFVQSGITAPGVFTDGKIIWSYPSPNELSIAAGATKTFTYKLVIDKDHFGTYANEVTLTPVGSTAIKATANILADCDVAQSDWTITKAVTEACIDEGTANPKSELSYTITVKNTGTGSGTIAKIEDVLDTKVLASFVQTGITSPGAFADGKITWNYATTPLSFTAGEQKIFTYKLIVDKDHFGTYANTVTLTPTVGTTKQATANIGADCTITEEEKPVVPETGIFDNTLGRISAGFVLVIFGVLVYNIPNGVLRINGEKKYKYRVRFEKKVANK</sequence>
<evidence type="ECO:0000313" key="4">
    <source>
        <dbReference type="Proteomes" id="UP000034302"/>
    </source>
</evidence>
<dbReference type="Pfam" id="PF01345">
    <property type="entry name" value="DUF11"/>
    <property type="match status" value="1"/>
</dbReference>
<dbReference type="NCBIfam" id="TIGR01451">
    <property type="entry name" value="B_ant_repeat"/>
    <property type="match status" value="1"/>
</dbReference>
<feature type="transmembrane region" description="Helical" evidence="1">
    <location>
        <begin position="12"/>
        <end position="29"/>
    </location>
</feature>
<reference evidence="3 4" key="1">
    <citation type="journal article" date="2015" name="Nature">
        <title>rRNA introns, odd ribosomes, and small enigmatic genomes across a large radiation of phyla.</title>
        <authorList>
            <person name="Brown C.T."/>
            <person name="Hug L.A."/>
            <person name="Thomas B.C."/>
            <person name="Sharon I."/>
            <person name="Castelle C.J."/>
            <person name="Singh A."/>
            <person name="Wilkins M.J."/>
            <person name="Williams K.H."/>
            <person name="Banfield J.F."/>
        </authorList>
    </citation>
    <scope>NUCLEOTIDE SEQUENCE [LARGE SCALE GENOMIC DNA]</scope>
</reference>
<dbReference type="InterPro" id="IPR001434">
    <property type="entry name" value="OmcB-like_DUF11"/>
</dbReference>
<protein>
    <recommendedName>
        <fullName evidence="2">DUF11 domain-containing protein</fullName>
    </recommendedName>
</protein>
<dbReference type="InterPro" id="IPR047589">
    <property type="entry name" value="DUF11_rpt"/>
</dbReference>
<dbReference type="EMBL" id="LBOV01000001">
    <property type="protein sequence ID" value="KKP44709.1"/>
    <property type="molecule type" value="Genomic_DNA"/>
</dbReference>
<accession>A0A0F9ZKR4</accession>
<dbReference type="AlphaFoldDB" id="A0A0F9ZKR4"/>
<feature type="transmembrane region" description="Helical" evidence="1">
    <location>
        <begin position="610"/>
        <end position="631"/>
    </location>
</feature>
<keyword evidence="1" id="KW-1133">Transmembrane helix</keyword>
<keyword evidence="1" id="KW-0472">Membrane</keyword>
<organism evidence="3 4">
    <name type="scientific">candidate division WS6 bacterium GW2011_GWC1_33_20</name>
    <dbReference type="NCBI Taxonomy" id="1619089"/>
    <lineage>
        <taxon>Bacteria</taxon>
        <taxon>Candidatus Dojkabacteria</taxon>
    </lineage>
</organism>
<feature type="domain" description="DUF11" evidence="2">
    <location>
        <begin position="339"/>
        <end position="437"/>
    </location>
</feature>
<evidence type="ECO:0000256" key="1">
    <source>
        <dbReference type="SAM" id="Phobius"/>
    </source>
</evidence>
<keyword evidence="1" id="KW-0812">Transmembrane</keyword>
<evidence type="ECO:0000313" key="3">
    <source>
        <dbReference type="EMBL" id="KKP44709.1"/>
    </source>
</evidence>
<dbReference type="Proteomes" id="UP000034302">
    <property type="component" value="Unassembled WGS sequence"/>
</dbReference>
<name>A0A0F9ZKR4_9BACT</name>